<evidence type="ECO:0000313" key="1">
    <source>
        <dbReference type="EMBL" id="KIM80550.1"/>
    </source>
</evidence>
<protein>
    <submittedName>
        <fullName evidence="1">Uncharacterized protein</fullName>
    </submittedName>
</protein>
<reference evidence="1 2" key="1">
    <citation type="submission" date="2014-04" db="EMBL/GenBank/DDBJ databases">
        <authorList>
            <consortium name="DOE Joint Genome Institute"/>
            <person name="Kuo A."/>
            <person name="Tarkka M."/>
            <person name="Buscot F."/>
            <person name="Kohler A."/>
            <person name="Nagy L.G."/>
            <person name="Floudas D."/>
            <person name="Copeland A."/>
            <person name="Barry K.W."/>
            <person name="Cichocki N."/>
            <person name="Veneault-Fourrey C."/>
            <person name="LaButti K."/>
            <person name="Lindquist E.A."/>
            <person name="Lipzen A."/>
            <person name="Lundell T."/>
            <person name="Morin E."/>
            <person name="Murat C."/>
            <person name="Sun H."/>
            <person name="Tunlid A."/>
            <person name="Henrissat B."/>
            <person name="Grigoriev I.V."/>
            <person name="Hibbett D.S."/>
            <person name="Martin F."/>
            <person name="Nordberg H.P."/>
            <person name="Cantor M.N."/>
            <person name="Hua S.X."/>
        </authorList>
    </citation>
    <scope>NUCLEOTIDE SEQUENCE [LARGE SCALE GENOMIC DNA]</scope>
    <source>
        <strain evidence="1 2">F 1598</strain>
    </source>
</reference>
<proteinExistence type="predicted"/>
<evidence type="ECO:0000313" key="2">
    <source>
        <dbReference type="Proteomes" id="UP000054166"/>
    </source>
</evidence>
<sequence length="408" mass="46257">MESIPPEILSLIFSCACTDDGYTGRSLALVSRYISDVSKPYKLQSVAVRGMWQVLEFACSLGEGRIAKDGKGEWKGSCVKHLFLSCDKAYDLGGPAWLKRKGPRVKETVATITDTNPLSFMSNALRFLHQYLFHTLEEVGQTEADAEQIEGEDELRNRHPIALYLAFHWILHVVAPTVETLSIACDHSTLPQQLSGSSSDAAPQLESESDKQTFKIGPRVYPIFPRLTELTIAHPRSWPLPNLSECFIQKNCCPSLRRLDLSGVRHYIHPTNLVIIIAQIIPSITHIRLPALDSMHIKYFAEHLEDTLSRMNETYPMDQDGNGMDKFPETVKKVFVQLNPMRDLFTPVAEGYLERFRGVMRRDERLVFVRRNGLAVEDEALEQEKKWIERIEGGEGYWSSEGSIVPEH</sequence>
<dbReference type="HOGENOM" id="CLU_041942_1_0_1"/>
<dbReference type="AlphaFoldDB" id="A0A0C3F7A0"/>
<organism evidence="1 2">
    <name type="scientific">Piloderma croceum (strain F 1598)</name>
    <dbReference type="NCBI Taxonomy" id="765440"/>
    <lineage>
        <taxon>Eukaryota</taxon>
        <taxon>Fungi</taxon>
        <taxon>Dikarya</taxon>
        <taxon>Basidiomycota</taxon>
        <taxon>Agaricomycotina</taxon>
        <taxon>Agaricomycetes</taxon>
        <taxon>Agaricomycetidae</taxon>
        <taxon>Atheliales</taxon>
        <taxon>Atheliaceae</taxon>
        <taxon>Piloderma</taxon>
    </lineage>
</organism>
<dbReference type="OrthoDB" id="2748701at2759"/>
<name>A0A0C3F7A0_PILCF</name>
<dbReference type="InParanoid" id="A0A0C3F7A0"/>
<gene>
    <name evidence="1" type="ORF">PILCRDRAFT_822284</name>
</gene>
<reference evidence="2" key="2">
    <citation type="submission" date="2015-01" db="EMBL/GenBank/DDBJ databases">
        <title>Evolutionary Origins and Diversification of the Mycorrhizal Mutualists.</title>
        <authorList>
            <consortium name="DOE Joint Genome Institute"/>
            <consortium name="Mycorrhizal Genomics Consortium"/>
            <person name="Kohler A."/>
            <person name="Kuo A."/>
            <person name="Nagy L.G."/>
            <person name="Floudas D."/>
            <person name="Copeland A."/>
            <person name="Barry K.W."/>
            <person name="Cichocki N."/>
            <person name="Veneault-Fourrey C."/>
            <person name="LaButti K."/>
            <person name="Lindquist E.A."/>
            <person name="Lipzen A."/>
            <person name="Lundell T."/>
            <person name="Morin E."/>
            <person name="Murat C."/>
            <person name="Riley R."/>
            <person name="Ohm R."/>
            <person name="Sun H."/>
            <person name="Tunlid A."/>
            <person name="Henrissat B."/>
            <person name="Grigoriev I.V."/>
            <person name="Hibbett D.S."/>
            <person name="Martin F."/>
        </authorList>
    </citation>
    <scope>NUCLEOTIDE SEQUENCE [LARGE SCALE GENOMIC DNA]</scope>
    <source>
        <strain evidence="2">F 1598</strain>
    </source>
</reference>
<dbReference type="EMBL" id="KN833003">
    <property type="protein sequence ID" value="KIM80550.1"/>
    <property type="molecule type" value="Genomic_DNA"/>
</dbReference>
<keyword evidence="2" id="KW-1185">Reference proteome</keyword>
<accession>A0A0C3F7A0</accession>
<dbReference type="Proteomes" id="UP000054166">
    <property type="component" value="Unassembled WGS sequence"/>
</dbReference>